<dbReference type="EMBL" id="OX596089">
    <property type="protein sequence ID" value="CAN0530228.1"/>
    <property type="molecule type" value="Genomic_DNA"/>
</dbReference>
<protein>
    <submittedName>
        <fullName evidence="1">Uncharacterized protein</fullName>
    </submittedName>
</protein>
<accession>A0AC60A1E8</accession>
<evidence type="ECO:0000313" key="1">
    <source>
        <dbReference type="EMBL" id="CAN0530228.1"/>
    </source>
</evidence>
<sequence length="180" mass="20285">MVVLLPFRADSLLSDGPWLPVRVTWAGQPPSSPARLRPRWRSLHFPCTLLFGHRRGVCGSFVFIPQFVHYLLSFTTVNSKYSLVFCLLAHTLYCVWRLDIVSRSVFAVTLQQDHCDFHLKAGSPAKAAPSPAELSSLSWAPGGRVTMTLGFLIFLVFECETVFLCAVQLTTYSLICFEWK</sequence>
<evidence type="ECO:0000313" key="2">
    <source>
        <dbReference type="Proteomes" id="UP001162501"/>
    </source>
</evidence>
<name>A0AC60A1E8_RANTA</name>
<organism evidence="1 2">
    <name type="scientific">Rangifer tarandus platyrhynchus</name>
    <name type="common">Svalbard reindeer</name>
    <dbReference type="NCBI Taxonomy" id="3082113"/>
    <lineage>
        <taxon>Eukaryota</taxon>
        <taxon>Metazoa</taxon>
        <taxon>Chordata</taxon>
        <taxon>Craniata</taxon>
        <taxon>Vertebrata</taxon>
        <taxon>Euteleostomi</taxon>
        <taxon>Mammalia</taxon>
        <taxon>Eutheria</taxon>
        <taxon>Laurasiatheria</taxon>
        <taxon>Artiodactyla</taxon>
        <taxon>Ruminantia</taxon>
        <taxon>Pecora</taxon>
        <taxon>Cervidae</taxon>
        <taxon>Odocoileinae</taxon>
        <taxon>Rangifer</taxon>
    </lineage>
</organism>
<proteinExistence type="predicted"/>
<dbReference type="Proteomes" id="UP001162501">
    <property type="component" value="Chromosome 5"/>
</dbReference>
<reference evidence="1" key="1">
    <citation type="submission" date="2023-05" db="EMBL/GenBank/DDBJ databases">
        <authorList>
            <consortium name="ELIXIR-Norway"/>
        </authorList>
    </citation>
    <scope>NUCLEOTIDE SEQUENCE</scope>
</reference>
<reference evidence="1" key="2">
    <citation type="submission" date="2025-03" db="EMBL/GenBank/DDBJ databases">
        <authorList>
            <consortium name="ELIXIR-Norway"/>
            <consortium name="Elixir Norway"/>
        </authorList>
    </citation>
    <scope>NUCLEOTIDE SEQUENCE</scope>
</reference>
<gene>
    <name evidence="1" type="ORF">MRATA1EN22A_LOCUS24547</name>
</gene>